<proteinExistence type="inferred from homology"/>
<dbReference type="InterPro" id="IPR003203">
    <property type="entry name" value="CobU/CobP"/>
</dbReference>
<evidence type="ECO:0000256" key="5">
    <source>
        <dbReference type="ARBA" id="ARBA00024929"/>
    </source>
</evidence>
<dbReference type="CDD" id="cd00561">
    <property type="entry name" value="CobA_ACA"/>
    <property type="match status" value="1"/>
</dbReference>
<evidence type="ECO:0000256" key="7">
    <source>
        <dbReference type="ARBA" id="ARBA00033334"/>
    </source>
</evidence>
<comment type="pathway">
    <text evidence="1">Cofactor biosynthesis; adenosylcobalamin biosynthesis; adenosylcobalamin from cob(II)yrinate a,c-diamide: step 2/7.</text>
</comment>
<name>A0AAN0VF80_9PROT</name>
<comment type="catalytic activity">
    <reaction evidence="10">
        <text>2 cob(II)alamin + reduced [electron-transfer flavoprotein] + 2 ATP = 2 adenosylcob(III)alamin + 2 triphosphate + oxidized [electron-transfer flavoprotein] + 3 H(+)</text>
        <dbReference type="Rhea" id="RHEA:28671"/>
        <dbReference type="Rhea" id="RHEA-COMP:10685"/>
        <dbReference type="Rhea" id="RHEA-COMP:10686"/>
        <dbReference type="ChEBI" id="CHEBI:15378"/>
        <dbReference type="ChEBI" id="CHEBI:16304"/>
        <dbReference type="ChEBI" id="CHEBI:18036"/>
        <dbReference type="ChEBI" id="CHEBI:18408"/>
        <dbReference type="ChEBI" id="CHEBI:30616"/>
        <dbReference type="ChEBI" id="CHEBI:57692"/>
        <dbReference type="ChEBI" id="CHEBI:58307"/>
        <dbReference type="EC" id="2.5.1.17"/>
    </reaction>
</comment>
<keyword evidence="4" id="KW-0627">Porphyrin biosynthesis</keyword>
<evidence type="ECO:0000256" key="6">
    <source>
        <dbReference type="ARBA" id="ARBA00031529"/>
    </source>
</evidence>
<dbReference type="PANTHER" id="PTHR46638">
    <property type="entry name" value="CORRINOID ADENOSYLTRANSFERASE"/>
    <property type="match status" value="1"/>
</dbReference>
<dbReference type="GO" id="GO:0043752">
    <property type="term" value="F:adenosylcobinamide kinase activity"/>
    <property type="evidence" value="ECO:0007669"/>
    <property type="project" value="InterPro"/>
</dbReference>
<dbReference type="GO" id="GO:0008817">
    <property type="term" value="F:corrinoid adenosyltransferase activity"/>
    <property type="evidence" value="ECO:0007669"/>
    <property type="project" value="UniProtKB-EC"/>
</dbReference>
<dbReference type="EC" id="2.5.1.17" evidence="3"/>
<evidence type="ECO:0000256" key="2">
    <source>
        <dbReference type="ARBA" id="ARBA00007487"/>
    </source>
</evidence>
<comment type="catalytic activity">
    <reaction evidence="9">
        <text>2 cob(II)yrinate a,c diamide + reduced [electron-transfer flavoprotein] + 2 ATP = 2 adenosylcob(III)yrinate a,c-diamide + 2 triphosphate + oxidized [electron-transfer flavoprotein] + 3 H(+)</text>
        <dbReference type="Rhea" id="RHEA:11528"/>
        <dbReference type="Rhea" id="RHEA-COMP:10685"/>
        <dbReference type="Rhea" id="RHEA-COMP:10686"/>
        <dbReference type="ChEBI" id="CHEBI:15378"/>
        <dbReference type="ChEBI" id="CHEBI:18036"/>
        <dbReference type="ChEBI" id="CHEBI:30616"/>
        <dbReference type="ChEBI" id="CHEBI:57692"/>
        <dbReference type="ChEBI" id="CHEBI:58307"/>
        <dbReference type="ChEBI" id="CHEBI:58503"/>
        <dbReference type="ChEBI" id="CHEBI:58537"/>
        <dbReference type="EC" id="2.5.1.17"/>
    </reaction>
</comment>
<feature type="region of interest" description="Disordered" evidence="11">
    <location>
        <begin position="252"/>
        <end position="273"/>
    </location>
</feature>
<evidence type="ECO:0000256" key="9">
    <source>
        <dbReference type="ARBA" id="ARBA00048555"/>
    </source>
</evidence>
<comment type="similarity">
    <text evidence="2">Belongs to the Cob(I)alamin adenosyltransferase family.</text>
</comment>
<reference evidence="14" key="1">
    <citation type="submission" date="2012-06" db="EMBL/GenBank/DDBJ databases">
        <title>Genome analysis of multiple Granulibacter bethesdensis isolates demonstrates substantial genome diversity.</title>
        <authorList>
            <person name="Greenberg D.E."/>
            <person name="Porcella S.F."/>
            <person name="Zarember K."/>
            <person name="Zelazny A.M."/>
            <person name="Bruno D."/>
            <person name="Martens C."/>
            <person name="Barbian K.D."/>
            <person name="Jaske E."/>
            <person name="Holland S.M."/>
        </authorList>
    </citation>
    <scope>NUCLEOTIDE SEQUENCE [LARGE SCALE GENOMIC DNA]</scope>
    <source>
        <strain evidence="14">CGDNIH3</strain>
    </source>
</reference>
<dbReference type="Pfam" id="PF12557">
    <property type="entry name" value="Co_AT_N"/>
    <property type="match status" value="1"/>
</dbReference>
<comment type="function">
    <text evidence="5">Required for both de novo synthesis of the corrin ring for the assimilation of exogenous corrinoids. Participates in the adenosylation of a variety of incomplete and complete corrinoids.</text>
</comment>
<evidence type="ECO:0000313" key="13">
    <source>
        <dbReference type="EMBL" id="AHJ62439.1"/>
    </source>
</evidence>
<dbReference type="GO" id="GO:0005524">
    <property type="term" value="F:ATP binding"/>
    <property type="evidence" value="ECO:0007669"/>
    <property type="project" value="InterPro"/>
</dbReference>
<dbReference type="SUPFAM" id="SSF52540">
    <property type="entry name" value="P-loop containing nucleoside triphosphate hydrolases"/>
    <property type="match status" value="2"/>
</dbReference>
<dbReference type="GO" id="GO:0006779">
    <property type="term" value="P:porphyrin-containing compound biosynthetic process"/>
    <property type="evidence" value="ECO:0007669"/>
    <property type="project" value="UniProtKB-KW"/>
</dbReference>
<dbReference type="GO" id="GO:0009236">
    <property type="term" value="P:cobalamin biosynthetic process"/>
    <property type="evidence" value="ECO:0007669"/>
    <property type="project" value="InterPro"/>
</dbReference>
<dbReference type="Proteomes" id="UP000019438">
    <property type="component" value="Chromosome"/>
</dbReference>
<dbReference type="NCBIfam" id="TIGR00708">
    <property type="entry name" value="cobA"/>
    <property type="match status" value="1"/>
</dbReference>
<dbReference type="NCBIfam" id="NF004637">
    <property type="entry name" value="PRK05986.1"/>
    <property type="match status" value="1"/>
</dbReference>
<dbReference type="AlphaFoldDB" id="A0AAN0VF80"/>
<dbReference type="CDD" id="cd00544">
    <property type="entry name" value="CobU"/>
    <property type="match status" value="1"/>
</dbReference>
<keyword evidence="13" id="KW-0808">Transferase</keyword>
<dbReference type="NCBIfam" id="NF004469">
    <property type="entry name" value="PRK05800.1"/>
    <property type="match status" value="1"/>
</dbReference>
<dbReference type="InterPro" id="IPR027417">
    <property type="entry name" value="P-loop_NTPase"/>
</dbReference>
<evidence type="ECO:0000256" key="3">
    <source>
        <dbReference type="ARBA" id="ARBA00012454"/>
    </source>
</evidence>
<evidence type="ECO:0000256" key="11">
    <source>
        <dbReference type="SAM" id="MobiDB-lite"/>
    </source>
</evidence>
<feature type="domain" description="Cob(I)alamin adenosyltransferase N-terminal" evidence="12">
    <location>
        <begin position="265"/>
        <end position="288"/>
    </location>
</feature>
<dbReference type="InterPro" id="IPR025826">
    <property type="entry name" value="Co_AT_N_dom"/>
</dbReference>
<evidence type="ECO:0000256" key="4">
    <source>
        <dbReference type="ARBA" id="ARBA00023244"/>
    </source>
</evidence>
<dbReference type="InterPro" id="IPR003724">
    <property type="entry name" value="CblAdoTrfase_CobA"/>
</dbReference>
<dbReference type="KEGG" id="gbc:GbCGDNIH3_0655"/>
<protein>
    <recommendedName>
        <fullName evidence="3">corrinoid adenosyltransferase</fullName>
        <ecNumber evidence="3">2.5.1.17</ecNumber>
    </recommendedName>
    <alternativeName>
        <fullName evidence="6">Cob(II)alamin adenosyltransferase</fullName>
    </alternativeName>
    <alternativeName>
        <fullName evidence="8">Cob(II)yrinic acid a,c-diamide adenosyltransferase</fullName>
    </alternativeName>
    <alternativeName>
        <fullName evidence="7">Cobinamide/cobalamin adenosyltransferase</fullName>
    </alternativeName>
</protein>
<keyword evidence="13" id="KW-0548">Nucleotidyltransferase</keyword>
<dbReference type="EMBL" id="CP003181">
    <property type="protein sequence ID" value="AHJ62439.1"/>
    <property type="molecule type" value="Genomic_DNA"/>
</dbReference>
<dbReference type="Pfam" id="PF02283">
    <property type="entry name" value="CobU"/>
    <property type="match status" value="1"/>
</dbReference>
<dbReference type="PANTHER" id="PTHR46638:SF1">
    <property type="entry name" value="CORRINOID ADENOSYLTRANSFERASE"/>
    <property type="match status" value="1"/>
</dbReference>
<evidence type="ECO:0000256" key="10">
    <source>
        <dbReference type="ARBA" id="ARBA00048692"/>
    </source>
</evidence>
<dbReference type="Gene3D" id="3.40.50.300">
    <property type="entry name" value="P-loop containing nucleotide triphosphate hydrolases"/>
    <property type="match status" value="2"/>
</dbReference>
<organism evidence="13 14">
    <name type="scientific">Granulibacter bethesdensis</name>
    <dbReference type="NCBI Taxonomy" id="364410"/>
    <lineage>
        <taxon>Bacteria</taxon>
        <taxon>Pseudomonadati</taxon>
        <taxon>Pseudomonadota</taxon>
        <taxon>Alphaproteobacteria</taxon>
        <taxon>Acetobacterales</taxon>
        <taxon>Acetobacteraceae</taxon>
        <taxon>Granulibacter</taxon>
    </lineage>
</organism>
<evidence type="ECO:0000256" key="1">
    <source>
        <dbReference type="ARBA" id="ARBA00005121"/>
    </source>
</evidence>
<dbReference type="Pfam" id="PF02572">
    <property type="entry name" value="CobA_CobO_BtuR"/>
    <property type="match status" value="1"/>
</dbReference>
<dbReference type="GO" id="GO:0016779">
    <property type="term" value="F:nucleotidyltransferase activity"/>
    <property type="evidence" value="ECO:0007669"/>
    <property type="project" value="UniProtKB-KW"/>
</dbReference>
<evidence type="ECO:0000259" key="12">
    <source>
        <dbReference type="Pfam" id="PF12557"/>
    </source>
</evidence>
<sequence>MAIRCSGFILRSRPGKILSAYSCGGSRDIAQPTDWPAHVLDRVPFSFSGTEIDPHGKTIVQGFRSRRLMKSNMIMPNAAATTRWPHATLIIGGARSGKSRHAEALITSLPSPWRYIATAQAFDAEMRTRIAAHRAARVAGWETVEAPLDIATALIEHPARPVLVDCLTLWLSNLILGEHDLPAAMEALENALARRSACTILVANEVGLGIVPDNALARRFRDEAGLLNQRITAGAGRVLLIAAGCALPLKQPEGGKPAMTEAPGTGTEEERRHRDKMAHRKAVQDAEVASKTQEKGLLIVHTGPGKGKSTAAFGLMLRSLGRGKRCAVVQFIKGAWSTGERDALTVFGDRIEWHTMGEGFTWETQDKARDIAACRRAWDQALSLLQRSDIDLLVLDELNIALRYDYLTLEEVLQGLSIRPHMQHVVITGRNAKPGLIEAADLVTEMTAVKHHFSAGVKAQEGIEF</sequence>
<evidence type="ECO:0000313" key="14">
    <source>
        <dbReference type="Proteomes" id="UP000019438"/>
    </source>
</evidence>
<gene>
    <name evidence="13" type="ORF">GbCGDNIH3_0655</name>
</gene>
<accession>A0AAN0VF80</accession>
<evidence type="ECO:0000256" key="8">
    <source>
        <dbReference type="ARBA" id="ARBA00033354"/>
    </source>
</evidence>